<dbReference type="Pfam" id="PF00067">
    <property type="entry name" value="p450"/>
    <property type="match status" value="1"/>
</dbReference>
<proteinExistence type="inferred from homology"/>
<evidence type="ECO:0000256" key="1">
    <source>
        <dbReference type="ARBA" id="ARBA00001971"/>
    </source>
</evidence>
<dbReference type="GO" id="GO:0004497">
    <property type="term" value="F:monooxygenase activity"/>
    <property type="evidence" value="ECO:0007669"/>
    <property type="project" value="UniProtKB-KW"/>
</dbReference>
<dbReference type="InterPro" id="IPR001128">
    <property type="entry name" value="Cyt_P450"/>
</dbReference>
<dbReference type="InterPro" id="IPR036396">
    <property type="entry name" value="Cyt_P450_sf"/>
</dbReference>
<dbReference type="OrthoDB" id="1844152at2759"/>
<dbReference type="GO" id="GO:0016705">
    <property type="term" value="F:oxidoreductase activity, acting on paired donors, with incorporation or reduction of molecular oxygen"/>
    <property type="evidence" value="ECO:0007669"/>
    <property type="project" value="InterPro"/>
</dbReference>
<evidence type="ECO:0000256" key="2">
    <source>
        <dbReference type="ARBA" id="ARBA00004685"/>
    </source>
</evidence>
<dbReference type="PRINTS" id="PR00465">
    <property type="entry name" value="EP450IV"/>
</dbReference>
<gene>
    <name evidence="10" type="ORF">B0I35DRAFT_427736</name>
</gene>
<evidence type="ECO:0000313" key="11">
    <source>
        <dbReference type="Proteomes" id="UP000813444"/>
    </source>
</evidence>
<comment type="pathway">
    <text evidence="2">Mycotoxin biosynthesis.</text>
</comment>
<keyword evidence="8" id="KW-0503">Monooxygenase</keyword>
<reference evidence="10" key="1">
    <citation type="journal article" date="2021" name="Nat. Commun.">
        <title>Genetic determinants of endophytism in the Arabidopsis root mycobiome.</title>
        <authorList>
            <person name="Mesny F."/>
            <person name="Miyauchi S."/>
            <person name="Thiergart T."/>
            <person name="Pickel B."/>
            <person name="Atanasova L."/>
            <person name="Karlsson M."/>
            <person name="Huettel B."/>
            <person name="Barry K.W."/>
            <person name="Haridas S."/>
            <person name="Chen C."/>
            <person name="Bauer D."/>
            <person name="Andreopoulos W."/>
            <person name="Pangilinan J."/>
            <person name="LaButti K."/>
            <person name="Riley R."/>
            <person name="Lipzen A."/>
            <person name="Clum A."/>
            <person name="Drula E."/>
            <person name="Henrissat B."/>
            <person name="Kohler A."/>
            <person name="Grigoriev I.V."/>
            <person name="Martin F.M."/>
            <person name="Hacquard S."/>
        </authorList>
    </citation>
    <scope>NUCLEOTIDE SEQUENCE</scope>
    <source>
        <strain evidence="10">MPI-CAGE-CH-0235</strain>
    </source>
</reference>
<dbReference type="CDD" id="cd11041">
    <property type="entry name" value="CYP503A1-like"/>
    <property type="match status" value="1"/>
</dbReference>
<keyword evidence="6" id="KW-0560">Oxidoreductase</keyword>
<evidence type="ECO:0000256" key="9">
    <source>
        <dbReference type="PIRSR" id="PIRSR602403-1"/>
    </source>
</evidence>
<comment type="similarity">
    <text evidence="3">Belongs to the cytochrome P450 family.</text>
</comment>
<feature type="binding site" description="axial binding residue" evidence="9">
    <location>
        <position position="465"/>
    </location>
    <ligand>
        <name>heme</name>
        <dbReference type="ChEBI" id="CHEBI:30413"/>
    </ligand>
    <ligandPart>
        <name>Fe</name>
        <dbReference type="ChEBI" id="CHEBI:18248"/>
    </ligandPart>
</feature>
<dbReference type="AlphaFoldDB" id="A0A8K0SV74"/>
<evidence type="ECO:0000256" key="7">
    <source>
        <dbReference type="ARBA" id="ARBA00023004"/>
    </source>
</evidence>
<dbReference type="PANTHER" id="PTHR46206:SF1">
    <property type="entry name" value="P450, PUTATIVE (EUROFUNG)-RELATED"/>
    <property type="match status" value="1"/>
</dbReference>
<organism evidence="10 11">
    <name type="scientific">Stachybotrys elegans</name>
    <dbReference type="NCBI Taxonomy" id="80388"/>
    <lineage>
        <taxon>Eukaryota</taxon>
        <taxon>Fungi</taxon>
        <taxon>Dikarya</taxon>
        <taxon>Ascomycota</taxon>
        <taxon>Pezizomycotina</taxon>
        <taxon>Sordariomycetes</taxon>
        <taxon>Hypocreomycetidae</taxon>
        <taxon>Hypocreales</taxon>
        <taxon>Stachybotryaceae</taxon>
        <taxon>Stachybotrys</taxon>
    </lineage>
</organism>
<keyword evidence="5 9" id="KW-0479">Metal-binding</keyword>
<evidence type="ECO:0000313" key="10">
    <source>
        <dbReference type="EMBL" id="KAH7320777.1"/>
    </source>
</evidence>
<keyword evidence="11" id="KW-1185">Reference proteome</keyword>
<dbReference type="EMBL" id="JAGPNK010000005">
    <property type="protein sequence ID" value="KAH7320777.1"/>
    <property type="molecule type" value="Genomic_DNA"/>
</dbReference>
<dbReference type="InterPro" id="IPR002403">
    <property type="entry name" value="Cyt_P450_E_grp-IV"/>
</dbReference>
<keyword evidence="7 9" id="KW-0408">Iron</keyword>
<dbReference type="Gene3D" id="1.10.630.10">
    <property type="entry name" value="Cytochrome P450"/>
    <property type="match status" value="1"/>
</dbReference>
<keyword evidence="4 9" id="KW-0349">Heme</keyword>
<name>A0A8K0SV74_9HYPO</name>
<dbReference type="PANTHER" id="PTHR46206">
    <property type="entry name" value="CYTOCHROME P450"/>
    <property type="match status" value="1"/>
</dbReference>
<dbReference type="GO" id="GO:0020037">
    <property type="term" value="F:heme binding"/>
    <property type="evidence" value="ECO:0007669"/>
    <property type="project" value="InterPro"/>
</dbReference>
<evidence type="ECO:0000256" key="8">
    <source>
        <dbReference type="ARBA" id="ARBA00023033"/>
    </source>
</evidence>
<protein>
    <submittedName>
        <fullName evidence="10">Cytochrome P450</fullName>
    </submittedName>
</protein>
<evidence type="ECO:0000256" key="5">
    <source>
        <dbReference type="ARBA" id="ARBA00022723"/>
    </source>
</evidence>
<comment type="cofactor">
    <cofactor evidence="1 9">
        <name>heme</name>
        <dbReference type="ChEBI" id="CHEBI:30413"/>
    </cofactor>
</comment>
<dbReference type="GO" id="GO:0005506">
    <property type="term" value="F:iron ion binding"/>
    <property type="evidence" value="ECO:0007669"/>
    <property type="project" value="InterPro"/>
</dbReference>
<dbReference type="Proteomes" id="UP000813444">
    <property type="component" value="Unassembled WGS sequence"/>
</dbReference>
<accession>A0A8K0SV74</accession>
<dbReference type="SUPFAM" id="SSF48264">
    <property type="entry name" value="Cytochrome P450"/>
    <property type="match status" value="1"/>
</dbReference>
<comment type="caution">
    <text evidence="10">The sequence shown here is derived from an EMBL/GenBank/DDBJ whole genome shotgun (WGS) entry which is preliminary data.</text>
</comment>
<evidence type="ECO:0000256" key="4">
    <source>
        <dbReference type="ARBA" id="ARBA00022617"/>
    </source>
</evidence>
<evidence type="ECO:0000256" key="3">
    <source>
        <dbReference type="ARBA" id="ARBA00010617"/>
    </source>
</evidence>
<sequence>MDSLLRPAVAGPLVVGVYVVYRLLRSDSRLPDIPVIGQRDGEWFPWLRATWRNSTDFRRTVIDAYNEHRDHAALLPVFGLGNAILLPVSETQWIVDQPDSVLSIHQQTIESLQTDHTIPDPRLVHHDFHHRIIVTTLTSQIGNLVPDVADECQWSFDKFWGRNADEWTEVGVYDTLRRVVGNVTNRVFVGLPYCRNEDLVGLGLAFAQDVPTSVIMLKFVWSPLRSLAAMLVARPNRVHAKQFADILRPEIERRQREYDDRVNNMDKYAMQPEPNDFLQWNIKLAKASGSEYECRPTTLAGRLLLLNFAAIHTSSFAITHAILDLVHSKKEYIEELREEIQTVLAEHGGTWSKQALAKMDKLDSTMRESVRLNSLITIGVGRRVVAKDGVTTPSGVHIPYGTSVWAHAHPVFTDPALYKDPNEFKPFRFAEGRRDKDVEYVKRARNAFATTNTDFLAFGHGRNACPGRFFAASELKLLLGHVILHYDFEMRTERPPNKWIVLNLLPPMEATIRVKRRKV</sequence>
<evidence type="ECO:0000256" key="6">
    <source>
        <dbReference type="ARBA" id="ARBA00023002"/>
    </source>
</evidence>